<protein>
    <submittedName>
        <fullName evidence="3">Phosphoadenosine phosphosulfate reductase family protein</fullName>
    </submittedName>
</protein>
<gene>
    <name evidence="3" type="ORF">SAMN04488090_1771</name>
</gene>
<evidence type="ECO:0000313" key="3">
    <source>
        <dbReference type="EMBL" id="SDL78581.1"/>
    </source>
</evidence>
<dbReference type="GO" id="GO:0003824">
    <property type="term" value="F:catalytic activity"/>
    <property type="evidence" value="ECO:0007669"/>
    <property type="project" value="InterPro"/>
</dbReference>
<feature type="domain" description="Phosphoadenosine phosphosulphate reductase" evidence="2">
    <location>
        <begin position="6"/>
        <end position="159"/>
    </location>
</feature>
<dbReference type="SUPFAM" id="SSF52402">
    <property type="entry name" value="Adenine nucleotide alpha hydrolases-like"/>
    <property type="match status" value="1"/>
</dbReference>
<proteinExistence type="predicted"/>
<dbReference type="Pfam" id="PF01507">
    <property type="entry name" value="PAPS_reduct"/>
    <property type="match status" value="1"/>
</dbReference>
<dbReference type="PANTHER" id="PTHR43196">
    <property type="entry name" value="SULFATE ADENYLYLTRANSFERASE SUBUNIT 2"/>
    <property type="match status" value="1"/>
</dbReference>
<keyword evidence="1" id="KW-0175">Coiled coil</keyword>
<name>A0A1G9MX29_9BACT</name>
<dbReference type="EMBL" id="FNGS01000003">
    <property type="protein sequence ID" value="SDL78581.1"/>
    <property type="molecule type" value="Genomic_DNA"/>
</dbReference>
<dbReference type="OrthoDB" id="9774475at2"/>
<accession>A0A1G9MX29</accession>
<evidence type="ECO:0000256" key="1">
    <source>
        <dbReference type="SAM" id="Coils"/>
    </source>
</evidence>
<dbReference type="PANTHER" id="PTHR43196:SF2">
    <property type="entry name" value="PHOSPHOADENOSINE PHOSPHOSULFATE REDUCTASE"/>
    <property type="match status" value="1"/>
</dbReference>
<dbReference type="InterPro" id="IPR050128">
    <property type="entry name" value="Sulfate_adenylyltrnsfr_sub2"/>
</dbReference>
<dbReference type="InterPro" id="IPR014729">
    <property type="entry name" value="Rossmann-like_a/b/a_fold"/>
</dbReference>
<keyword evidence="4" id="KW-1185">Reference proteome</keyword>
<sequence length="373" mass="43585">MTKVRHVLGISGGKDSAALAIYMHQKYPELDIEYYTCDTGKELDETYQLIENLEIYLGKKIKRLRAAEESTEDPFDHFLEIYGNFIPFASARWCTKSLKLEPFENFIGDDLVVSYVGIRGDENREGYISQKTNIQSIFPFRLNIWSEDVIQKVLAENNLENLTQILQEINSQNNNLNLKPFTNVLLRKKNNNFSQDQKLAQLLGVDTKLFNQLVLNYLKQTNYPLAYDNHFPLATNDDNLVRSDIFQLLEDSGIGIPRYYEPVDFEINGQSVGQYARSRSGCYFCFYQQKIEWVWLYEQHPDLFKKAMKYEEKSTRSWNGDETLAEMIAPERIQSIKEEYLKRLRRKNYNKKSALLLDVLHDTEEEGCASCFI</sequence>
<dbReference type="STRING" id="563176.SAMN04488090_1771"/>
<dbReference type="RefSeq" id="WP_093200588.1">
    <property type="nucleotide sequence ID" value="NZ_FNGS01000003.1"/>
</dbReference>
<dbReference type="InterPro" id="IPR002500">
    <property type="entry name" value="PAPS_reduct_dom"/>
</dbReference>
<dbReference type="Gene3D" id="3.40.50.620">
    <property type="entry name" value="HUPs"/>
    <property type="match status" value="1"/>
</dbReference>
<feature type="coiled-coil region" evidence="1">
    <location>
        <begin position="152"/>
        <end position="179"/>
    </location>
</feature>
<evidence type="ECO:0000259" key="2">
    <source>
        <dbReference type="Pfam" id="PF01507"/>
    </source>
</evidence>
<evidence type="ECO:0000313" key="4">
    <source>
        <dbReference type="Proteomes" id="UP000198901"/>
    </source>
</evidence>
<dbReference type="Proteomes" id="UP000198901">
    <property type="component" value="Unassembled WGS sequence"/>
</dbReference>
<reference evidence="3 4" key="1">
    <citation type="submission" date="2016-10" db="EMBL/GenBank/DDBJ databases">
        <authorList>
            <person name="de Groot N.N."/>
        </authorList>
    </citation>
    <scope>NUCLEOTIDE SEQUENCE [LARGE SCALE GENOMIC DNA]</scope>
    <source>
        <strain evidence="3 4">DSM 21668</strain>
    </source>
</reference>
<dbReference type="AlphaFoldDB" id="A0A1G9MX29"/>
<organism evidence="3 4">
    <name type="scientific">Siphonobacter aquaeclarae</name>
    <dbReference type="NCBI Taxonomy" id="563176"/>
    <lineage>
        <taxon>Bacteria</taxon>
        <taxon>Pseudomonadati</taxon>
        <taxon>Bacteroidota</taxon>
        <taxon>Cytophagia</taxon>
        <taxon>Cytophagales</taxon>
        <taxon>Cytophagaceae</taxon>
        <taxon>Siphonobacter</taxon>
    </lineage>
</organism>